<protein>
    <submittedName>
        <fullName evidence="8">RNA polymerase sigma-70 factor (ECF subfamily)</fullName>
    </submittedName>
</protein>
<feature type="domain" description="RNA polymerase sigma factor 70 region 4 type 2" evidence="7">
    <location>
        <begin position="122"/>
        <end position="172"/>
    </location>
</feature>
<evidence type="ECO:0000313" key="9">
    <source>
        <dbReference type="Proteomes" id="UP000282211"/>
    </source>
</evidence>
<keyword evidence="5" id="KW-0804">Transcription</keyword>
<comment type="caution">
    <text evidence="8">The sequence shown here is derived from an EMBL/GenBank/DDBJ whole genome shotgun (WGS) entry which is preliminary data.</text>
</comment>
<evidence type="ECO:0000256" key="5">
    <source>
        <dbReference type="ARBA" id="ARBA00023163"/>
    </source>
</evidence>
<dbReference type="InterPro" id="IPR013249">
    <property type="entry name" value="RNA_pol_sigma70_r4_t2"/>
</dbReference>
<name>A0A420WFA7_9PROT</name>
<dbReference type="RefSeq" id="WP_121102594.1">
    <property type="nucleotide sequence ID" value="NZ_RBII01000002.1"/>
</dbReference>
<organism evidence="8 9">
    <name type="scientific">Litorimonas taeanensis</name>
    <dbReference type="NCBI Taxonomy" id="568099"/>
    <lineage>
        <taxon>Bacteria</taxon>
        <taxon>Pseudomonadati</taxon>
        <taxon>Pseudomonadota</taxon>
        <taxon>Alphaproteobacteria</taxon>
        <taxon>Maricaulales</taxon>
        <taxon>Robiginitomaculaceae</taxon>
    </lineage>
</organism>
<accession>A0A420WFA7</accession>
<evidence type="ECO:0000259" key="6">
    <source>
        <dbReference type="Pfam" id="PF04542"/>
    </source>
</evidence>
<comment type="similarity">
    <text evidence="1">Belongs to the sigma-70 factor family. ECF subfamily.</text>
</comment>
<feature type="domain" description="RNA polymerase sigma-70 region 2" evidence="6">
    <location>
        <begin position="26"/>
        <end position="92"/>
    </location>
</feature>
<dbReference type="InterPro" id="IPR039425">
    <property type="entry name" value="RNA_pol_sigma-70-like"/>
</dbReference>
<dbReference type="Gene3D" id="1.10.1740.10">
    <property type="match status" value="1"/>
</dbReference>
<dbReference type="Proteomes" id="UP000282211">
    <property type="component" value="Unassembled WGS sequence"/>
</dbReference>
<dbReference type="InParanoid" id="A0A420WFA7"/>
<evidence type="ECO:0000313" key="8">
    <source>
        <dbReference type="EMBL" id="RKQ69674.1"/>
    </source>
</evidence>
<dbReference type="PANTHER" id="PTHR43133">
    <property type="entry name" value="RNA POLYMERASE ECF-TYPE SIGMA FACTO"/>
    <property type="match status" value="1"/>
</dbReference>
<dbReference type="NCBIfam" id="TIGR02937">
    <property type="entry name" value="sigma70-ECF"/>
    <property type="match status" value="1"/>
</dbReference>
<sequence length="185" mass="20486">MGRVDPDADLLPGLMAGQETALSTMMDRHLKTINAIGFYMLGDLALAEDVAQSTFLKLWQKAPEWQSGNANLLTWMRRVATNDCLDRLRKKGPIYTNKVPEQNDTSPNGLDALEQADIAKHVQQALAQLPETQRAAITLSYYQGVSQKEGAEILGQNVKAYESLLSRGRKNLKTALSPFVENEVI</sequence>
<dbReference type="GO" id="GO:0016987">
    <property type="term" value="F:sigma factor activity"/>
    <property type="evidence" value="ECO:0007669"/>
    <property type="project" value="UniProtKB-KW"/>
</dbReference>
<evidence type="ECO:0000256" key="3">
    <source>
        <dbReference type="ARBA" id="ARBA00023082"/>
    </source>
</evidence>
<dbReference type="InterPro" id="IPR036388">
    <property type="entry name" value="WH-like_DNA-bd_sf"/>
</dbReference>
<dbReference type="GO" id="GO:0003677">
    <property type="term" value="F:DNA binding"/>
    <property type="evidence" value="ECO:0007669"/>
    <property type="project" value="UniProtKB-KW"/>
</dbReference>
<dbReference type="Pfam" id="PF08281">
    <property type="entry name" value="Sigma70_r4_2"/>
    <property type="match status" value="1"/>
</dbReference>
<dbReference type="OrthoDB" id="9780326at2"/>
<reference evidence="8 9" key="1">
    <citation type="submission" date="2018-10" db="EMBL/GenBank/DDBJ databases">
        <title>Genomic Encyclopedia of Type Strains, Phase IV (KMG-IV): sequencing the most valuable type-strain genomes for metagenomic binning, comparative biology and taxonomic classification.</title>
        <authorList>
            <person name="Goeker M."/>
        </authorList>
    </citation>
    <scope>NUCLEOTIDE SEQUENCE [LARGE SCALE GENOMIC DNA]</scope>
    <source>
        <strain evidence="8 9">DSM 22008</strain>
    </source>
</reference>
<dbReference type="InterPro" id="IPR013324">
    <property type="entry name" value="RNA_pol_sigma_r3/r4-like"/>
</dbReference>
<keyword evidence="3" id="KW-0731">Sigma factor</keyword>
<keyword evidence="4" id="KW-0238">DNA-binding</keyword>
<dbReference type="InterPro" id="IPR014284">
    <property type="entry name" value="RNA_pol_sigma-70_dom"/>
</dbReference>
<dbReference type="CDD" id="cd06171">
    <property type="entry name" value="Sigma70_r4"/>
    <property type="match status" value="1"/>
</dbReference>
<dbReference type="SUPFAM" id="SSF88946">
    <property type="entry name" value="Sigma2 domain of RNA polymerase sigma factors"/>
    <property type="match status" value="1"/>
</dbReference>
<gene>
    <name evidence="8" type="ORF">DES40_2478</name>
</gene>
<dbReference type="PANTHER" id="PTHR43133:SF8">
    <property type="entry name" value="RNA POLYMERASE SIGMA FACTOR HI_1459-RELATED"/>
    <property type="match status" value="1"/>
</dbReference>
<dbReference type="SUPFAM" id="SSF88659">
    <property type="entry name" value="Sigma3 and sigma4 domains of RNA polymerase sigma factors"/>
    <property type="match status" value="1"/>
</dbReference>
<keyword evidence="9" id="KW-1185">Reference proteome</keyword>
<evidence type="ECO:0000256" key="1">
    <source>
        <dbReference type="ARBA" id="ARBA00010641"/>
    </source>
</evidence>
<dbReference type="Pfam" id="PF04542">
    <property type="entry name" value="Sigma70_r2"/>
    <property type="match status" value="1"/>
</dbReference>
<dbReference type="Gene3D" id="1.10.10.10">
    <property type="entry name" value="Winged helix-like DNA-binding domain superfamily/Winged helix DNA-binding domain"/>
    <property type="match status" value="1"/>
</dbReference>
<dbReference type="EMBL" id="RBII01000002">
    <property type="protein sequence ID" value="RKQ69674.1"/>
    <property type="molecule type" value="Genomic_DNA"/>
</dbReference>
<keyword evidence="2" id="KW-0805">Transcription regulation</keyword>
<proteinExistence type="inferred from homology"/>
<dbReference type="GO" id="GO:0006352">
    <property type="term" value="P:DNA-templated transcription initiation"/>
    <property type="evidence" value="ECO:0007669"/>
    <property type="project" value="InterPro"/>
</dbReference>
<dbReference type="InterPro" id="IPR007627">
    <property type="entry name" value="RNA_pol_sigma70_r2"/>
</dbReference>
<evidence type="ECO:0000256" key="4">
    <source>
        <dbReference type="ARBA" id="ARBA00023125"/>
    </source>
</evidence>
<evidence type="ECO:0000256" key="2">
    <source>
        <dbReference type="ARBA" id="ARBA00023015"/>
    </source>
</evidence>
<dbReference type="AlphaFoldDB" id="A0A420WFA7"/>
<evidence type="ECO:0000259" key="7">
    <source>
        <dbReference type="Pfam" id="PF08281"/>
    </source>
</evidence>
<dbReference type="InterPro" id="IPR013325">
    <property type="entry name" value="RNA_pol_sigma_r2"/>
</dbReference>